<accession>A0A7J8GM05</accession>
<organism evidence="2 3">
    <name type="scientific">Molossus molossus</name>
    <name type="common">Pallas' mastiff bat</name>
    <name type="synonym">Vespertilio molossus</name>
    <dbReference type="NCBI Taxonomy" id="27622"/>
    <lineage>
        <taxon>Eukaryota</taxon>
        <taxon>Metazoa</taxon>
        <taxon>Chordata</taxon>
        <taxon>Craniata</taxon>
        <taxon>Vertebrata</taxon>
        <taxon>Euteleostomi</taxon>
        <taxon>Mammalia</taxon>
        <taxon>Eutheria</taxon>
        <taxon>Laurasiatheria</taxon>
        <taxon>Chiroptera</taxon>
        <taxon>Yangochiroptera</taxon>
        <taxon>Molossidae</taxon>
        <taxon>Molossus</taxon>
    </lineage>
</organism>
<evidence type="ECO:0000313" key="2">
    <source>
        <dbReference type="EMBL" id="KAF6460562.1"/>
    </source>
</evidence>
<keyword evidence="3" id="KW-1185">Reference proteome</keyword>
<comment type="caution">
    <text evidence="2">The sequence shown here is derived from an EMBL/GenBank/DDBJ whole genome shotgun (WGS) entry which is preliminary data.</text>
</comment>
<dbReference type="AlphaFoldDB" id="A0A7J8GM05"/>
<reference evidence="2 3" key="1">
    <citation type="journal article" date="2020" name="Nature">
        <title>Six reference-quality genomes reveal evolution of bat adaptations.</title>
        <authorList>
            <person name="Jebb D."/>
            <person name="Huang Z."/>
            <person name="Pippel M."/>
            <person name="Hughes G.M."/>
            <person name="Lavrichenko K."/>
            <person name="Devanna P."/>
            <person name="Winkler S."/>
            <person name="Jermiin L.S."/>
            <person name="Skirmuntt E.C."/>
            <person name="Katzourakis A."/>
            <person name="Burkitt-Gray L."/>
            <person name="Ray D.A."/>
            <person name="Sullivan K.A.M."/>
            <person name="Roscito J.G."/>
            <person name="Kirilenko B.M."/>
            <person name="Davalos L.M."/>
            <person name="Corthals A.P."/>
            <person name="Power M.L."/>
            <person name="Jones G."/>
            <person name="Ransome R.D."/>
            <person name="Dechmann D.K.N."/>
            <person name="Locatelli A.G."/>
            <person name="Puechmaille S.J."/>
            <person name="Fedrigo O."/>
            <person name="Jarvis E.D."/>
            <person name="Hiller M."/>
            <person name="Vernes S.C."/>
            <person name="Myers E.W."/>
            <person name="Teeling E.C."/>
        </authorList>
    </citation>
    <scope>NUCLEOTIDE SEQUENCE [LARGE SCALE GENOMIC DNA]</scope>
    <source>
        <strain evidence="2">MMolMol1</strain>
        <tissue evidence="2">Muscle</tissue>
    </source>
</reference>
<keyword evidence="1" id="KW-1133">Transmembrane helix</keyword>
<gene>
    <name evidence="2" type="ORF">HJG59_011475</name>
</gene>
<keyword evidence="1" id="KW-0812">Transmembrane</keyword>
<evidence type="ECO:0000313" key="3">
    <source>
        <dbReference type="Proteomes" id="UP000550707"/>
    </source>
</evidence>
<keyword evidence="1" id="KW-0472">Membrane</keyword>
<dbReference type="Proteomes" id="UP000550707">
    <property type="component" value="Unassembled WGS sequence"/>
</dbReference>
<sequence length="131" mass="15241">MSILTKKVKHLPKYTQKFLLQMKREFPHPQGLSTYLRNCTSLLKRGHLSPDRFSQGSFSHSNFREDVWLIKAMARERLRAKCINWGVIWNVLTFKISFGCFIAAGQILLVLFSCTKCTANLTKWIDLFICL</sequence>
<dbReference type="InParanoid" id="A0A7J8GM05"/>
<feature type="transmembrane region" description="Helical" evidence="1">
    <location>
        <begin position="87"/>
        <end position="112"/>
    </location>
</feature>
<protein>
    <submittedName>
        <fullName evidence="2">Uncharacterized protein</fullName>
    </submittedName>
</protein>
<evidence type="ECO:0000256" key="1">
    <source>
        <dbReference type="SAM" id="Phobius"/>
    </source>
</evidence>
<name>A0A7J8GM05_MOLMO</name>
<proteinExistence type="predicted"/>
<dbReference type="EMBL" id="JACASF010000009">
    <property type="protein sequence ID" value="KAF6460562.1"/>
    <property type="molecule type" value="Genomic_DNA"/>
</dbReference>